<keyword evidence="1" id="KW-0732">Signal</keyword>
<dbReference type="AlphaFoldDB" id="A0A165RMU2"/>
<feature type="signal peptide" evidence="1">
    <location>
        <begin position="1"/>
        <end position="31"/>
    </location>
</feature>
<gene>
    <name evidence="2" type="ORF">DAEQUDRAFT_154106</name>
</gene>
<dbReference type="Proteomes" id="UP000076727">
    <property type="component" value="Unassembled WGS sequence"/>
</dbReference>
<sequence>MISAQCISRWPLLAQAAIILSFFSTFTSGSATSSCYGNSTTLDWYIDAVGETPCMTYQQLRQICNSNYQTPSWDIDAPTDQCDDPLSTCCCNSIAWSIRMLCINCQWDEFGTSDPGHSANAGAYYQYRWSTGTPNSGTYCGDGWNQTLQEGIQQIVCERGIQLSDFLYSIFWPDGSWDFTTFEQLAEETIASHNSQSLSYCGNSTNTTAPTN</sequence>
<name>A0A165RMU2_9APHY</name>
<feature type="chain" id="PRO_5007865889" evidence="1">
    <location>
        <begin position="32"/>
        <end position="212"/>
    </location>
</feature>
<evidence type="ECO:0000256" key="1">
    <source>
        <dbReference type="SAM" id="SignalP"/>
    </source>
</evidence>
<evidence type="ECO:0000313" key="3">
    <source>
        <dbReference type="Proteomes" id="UP000076727"/>
    </source>
</evidence>
<reference evidence="2 3" key="1">
    <citation type="journal article" date="2016" name="Mol. Biol. Evol.">
        <title>Comparative Genomics of Early-Diverging Mushroom-Forming Fungi Provides Insights into the Origins of Lignocellulose Decay Capabilities.</title>
        <authorList>
            <person name="Nagy L.G."/>
            <person name="Riley R."/>
            <person name="Tritt A."/>
            <person name="Adam C."/>
            <person name="Daum C."/>
            <person name="Floudas D."/>
            <person name="Sun H."/>
            <person name="Yadav J.S."/>
            <person name="Pangilinan J."/>
            <person name="Larsson K.H."/>
            <person name="Matsuura K."/>
            <person name="Barry K."/>
            <person name="Labutti K."/>
            <person name="Kuo R."/>
            <person name="Ohm R.A."/>
            <person name="Bhattacharya S.S."/>
            <person name="Shirouzu T."/>
            <person name="Yoshinaga Y."/>
            <person name="Martin F.M."/>
            <person name="Grigoriev I.V."/>
            <person name="Hibbett D.S."/>
        </authorList>
    </citation>
    <scope>NUCLEOTIDE SEQUENCE [LARGE SCALE GENOMIC DNA]</scope>
    <source>
        <strain evidence="2 3">L-15889</strain>
    </source>
</reference>
<protein>
    <submittedName>
        <fullName evidence="2">Uncharacterized protein</fullName>
    </submittedName>
</protein>
<dbReference type="EMBL" id="KV429048">
    <property type="protein sequence ID" value="KZT70960.1"/>
    <property type="molecule type" value="Genomic_DNA"/>
</dbReference>
<dbReference type="STRING" id="1314783.A0A165RMU2"/>
<proteinExistence type="predicted"/>
<dbReference type="OrthoDB" id="2757214at2759"/>
<evidence type="ECO:0000313" key="2">
    <source>
        <dbReference type="EMBL" id="KZT70960.1"/>
    </source>
</evidence>
<organism evidence="2 3">
    <name type="scientific">Daedalea quercina L-15889</name>
    <dbReference type="NCBI Taxonomy" id="1314783"/>
    <lineage>
        <taxon>Eukaryota</taxon>
        <taxon>Fungi</taxon>
        <taxon>Dikarya</taxon>
        <taxon>Basidiomycota</taxon>
        <taxon>Agaricomycotina</taxon>
        <taxon>Agaricomycetes</taxon>
        <taxon>Polyporales</taxon>
        <taxon>Fomitopsis</taxon>
    </lineage>
</organism>
<accession>A0A165RMU2</accession>
<keyword evidence="3" id="KW-1185">Reference proteome</keyword>